<name>A0ABV1A392_9TELE</name>
<organism evidence="1 2">
    <name type="scientific">Ameca splendens</name>
    <dbReference type="NCBI Taxonomy" id="208324"/>
    <lineage>
        <taxon>Eukaryota</taxon>
        <taxon>Metazoa</taxon>
        <taxon>Chordata</taxon>
        <taxon>Craniata</taxon>
        <taxon>Vertebrata</taxon>
        <taxon>Euteleostomi</taxon>
        <taxon>Actinopterygii</taxon>
        <taxon>Neopterygii</taxon>
        <taxon>Teleostei</taxon>
        <taxon>Neoteleostei</taxon>
        <taxon>Acanthomorphata</taxon>
        <taxon>Ovalentaria</taxon>
        <taxon>Atherinomorphae</taxon>
        <taxon>Cyprinodontiformes</taxon>
        <taxon>Goodeidae</taxon>
        <taxon>Ameca</taxon>
    </lineage>
</organism>
<comment type="caution">
    <text evidence="1">The sequence shown here is derived from an EMBL/GenBank/DDBJ whole genome shotgun (WGS) entry which is preliminary data.</text>
</comment>
<evidence type="ECO:0000313" key="2">
    <source>
        <dbReference type="Proteomes" id="UP001469553"/>
    </source>
</evidence>
<dbReference type="Proteomes" id="UP001469553">
    <property type="component" value="Unassembled WGS sequence"/>
</dbReference>
<gene>
    <name evidence="1" type="ORF">AMECASPLE_037272</name>
</gene>
<reference evidence="1 2" key="1">
    <citation type="submission" date="2021-06" db="EMBL/GenBank/DDBJ databases">
        <authorList>
            <person name="Palmer J.M."/>
        </authorList>
    </citation>
    <scope>NUCLEOTIDE SEQUENCE [LARGE SCALE GENOMIC DNA]</scope>
    <source>
        <strain evidence="1 2">AS_MEX2019</strain>
        <tissue evidence="1">Muscle</tissue>
    </source>
</reference>
<feature type="non-terminal residue" evidence="1">
    <location>
        <position position="1"/>
    </location>
</feature>
<evidence type="ECO:0000313" key="1">
    <source>
        <dbReference type="EMBL" id="MEQ2313017.1"/>
    </source>
</evidence>
<sequence length="136" mass="15852">RHTEINLPRHQLHNQPPVPLLLSFRSRRSSQKSSKFLKERLHILCDPHQGGPGPVKTGGCVFVLDHMRWTPPLREVIDGLLQKHNGEKEILKVRDEKYADLVCGAAKDPKSFLHPRTRRHFSWYEKHLVKLLNHKP</sequence>
<protein>
    <submittedName>
        <fullName evidence="1">Uncharacterized protein</fullName>
    </submittedName>
</protein>
<keyword evidence="2" id="KW-1185">Reference proteome</keyword>
<accession>A0ABV1A392</accession>
<dbReference type="EMBL" id="JAHRIP010081465">
    <property type="protein sequence ID" value="MEQ2313017.1"/>
    <property type="molecule type" value="Genomic_DNA"/>
</dbReference>
<proteinExistence type="predicted"/>